<comment type="subcellular location">
    <subcellularLocation>
        <location evidence="1">Membrane</location>
        <topology evidence="1">Multi-pass membrane protein</topology>
    </subcellularLocation>
</comment>
<evidence type="ECO:0000256" key="7">
    <source>
        <dbReference type="RuleBase" id="RU000477"/>
    </source>
</evidence>
<dbReference type="eggNOG" id="COG0580">
    <property type="taxonomic scope" value="Bacteria"/>
</dbReference>
<evidence type="ECO:0000256" key="1">
    <source>
        <dbReference type="ARBA" id="ARBA00004141"/>
    </source>
</evidence>
<dbReference type="InterPro" id="IPR022357">
    <property type="entry name" value="MIP_CS"/>
</dbReference>
<keyword evidence="3 7" id="KW-0813">Transport</keyword>
<evidence type="ECO:0000313" key="9">
    <source>
        <dbReference type="EMBL" id="BAH69935.1"/>
    </source>
</evidence>
<dbReference type="PATRIC" id="fig|496833.3.peg.262"/>
<dbReference type="InterPro" id="IPR000425">
    <property type="entry name" value="MIP"/>
</dbReference>
<dbReference type="InterPro" id="IPR050363">
    <property type="entry name" value="MIP/Aquaporin"/>
</dbReference>
<organism evidence="9 10">
    <name type="scientific">Mycoplasmopsis fermentans (strain ATCC 19989 / NBRC 14854 / NCTC 10117 / PG18)</name>
    <name type="common">Mycoplasma fermentans</name>
    <dbReference type="NCBI Taxonomy" id="496833"/>
    <lineage>
        <taxon>Bacteria</taxon>
        <taxon>Bacillati</taxon>
        <taxon>Mycoplasmatota</taxon>
        <taxon>Mycoplasmoidales</taxon>
        <taxon>Metamycoplasmataceae</taxon>
        <taxon>Mycoplasmopsis</taxon>
    </lineage>
</organism>
<dbReference type="AlphaFoldDB" id="C4XFL3"/>
<keyword evidence="6 8" id="KW-0472">Membrane</keyword>
<dbReference type="PROSITE" id="PS00221">
    <property type="entry name" value="MIP"/>
    <property type="match status" value="1"/>
</dbReference>
<comment type="similarity">
    <text evidence="2 7">Belongs to the MIP/aquaporin (TC 1.A.8) family.</text>
</comment>
<dbReference type="Pfam" id="PF00230">
    <property type="entry name" value="MIP"/>
    <property type="match status" value="1"/>
</dbReference>
<accession>C4XFL3</accession>
<dbReference type="PANTHER" id="PTHR43829:SF9">
    <property type="entry name" value="AQUAPORIN-9"/>
    <property type="match status" value="1"/>
</dbReference>
<feature type="transmembrane region" description="Helical" evidence="8">
    <location>
        <begin position="148"/>
        <end position="165"/>
    </location>
</feature>
<evidence type="ECO:0000256" key="2">
    <source>
        <dbReference type="ARBA" id="ARBA00006175"/>
    </source>
</evidence>
<keyword evidence="4 7" id="KW-0812">Transmembrane</keyword>
<keyword evidence="10" id="KW-1185">Reference proteome</keyword>
<evidence type="ECO:0000256" key="3">
    <source>
        <dbReference type="ARBA" id="ARBA00022448"/>
    </source>
</evidence>
<dbReference type="KEGG" id="mfp:MBIO_0670"/>
<dbReference type="EMBL" id="AP009608">
    <property type="protein sequence ID" value="BAH69935.1"/>
    <property type="molecule type" value="Genomic_DNA"/>
</dbReference>
<dbReference type="Proteomes" id="UP000006810">
    <property type="component" value="Chromosome"/>
</dbReference>
<evidence type="ECO:0000256" key="4">
    <source>
        <dbReference type="ARBA" id="ARBA00022692"/>
    </source>
</evidence>
<dbReference type="PRINTS" id="PR00783">
    <property type="entry name" value="MINTRINSICP"/>
</dbReference>
<dbReference type="PANTHER" id="PTHR43829">
    <property type="entry name" value="AQUAPORIN OR AQUAGLYCEROPORIN RELATED"/>
    <property type="match status" value="1"/>
</dbReference>
<reference evidence="9 10" key="1">
    <citation type="journal article" date="2009" name="Curr. Microbiol.">
        <title>Molecular cloning and expression of a novel cholinephosphotransferase involved in glycoglycerophospholipid biosynthesis of Mycoplasma fermentans.</title>
        <authorList>
            <person name="Ishida N."/>
            <person name="Irikura D."/>
            <person name="Matsuda K."/>
            <person name="Sato S."/>
            <person name="Asano K."/>
        </authorList>
    </citation>
    <scope>NUCLEOTIDE SEQUENCE [LARGE SCALE GENOMIC DNA]</scope>
    <source>
        <strain evidence="10">ATCC 19989 / NBRC 14854 / NCTC 10117 / PG18</strain>
    </source>
</reference>
<feature type="transmembrane region" description="Helical" evidence="8">
    <location>
        <begin position="92"/>
        <end position="114"/>
    </location>
</feature>
<keyword evidence="5 8" id="KW-1133">Transmembrane helix</keyword>
<name>C4XFL3_MYCFP</name>
<proteinExistence type="inferred from homology"/>
<sequence length="265" mass="28504">MKNGDIMSWQLIVGELVGTFLLILLGNGVCAANNFKNMHSKGAGWLLIAIGWGLAIFVGALAAIGIGGLGHLNPAVTLYWLISFGKHTTGEAWGNGILMIIMQFVGALLAQILLNVMNWKHIKENDLTLLKASSATGASHENAWVQNVLYEFVGTTVLILMIYLIEKSKFTILDPLPVALVIMSIGMSLGGVTGFALNPARDWSPRLVYQMTVLFFFKDGIKDEKTGEVVKAPSANWVYGSIVPGATPFAAGLLVGIIPLVETFM</sequence>
<evidence type="ECO:0000256" key="5">
    <source>
        <dbReference type="ARBA" id="ARBA00022989"/>
    </source>
</evidence>
<evidence type="ECO:0000256" key="8">
    <source>
        <dbReference type="SAM" id="Phobius"/>
    </source>
</evidence>
<dbReference type="GO" id="GO:0015254">
    <property type="term" value="F:glycerol channel activity"/>
    <property type="evidence" value="ECO:0007669"/>
    <property type="project" value="TreeGrafter"/>
</dbReference>
<protein>
    <recommendedName>
        <fullName evidence="11">Glycerol uptake facilitator protein</fullName>
    </recommendedName>
</protein>
<dbReference type="Gene3D" id="1.20.1080.10">
    <property type="entry name" value="Glycerol uptake facilitator protein"/>
    <property type="match status" value="1"/>
</dbReference>
<evidence type="ECO:0000256" key="6">
    <source>
        <dbReference type="ARBA" id="ARBA00023136"/>
    </source>
</evidence>
<dbReference type="GO" id="GO:0005886">
    <property type="term" value="C:plasma membrane"/>
    <property type="evidence" value="ECO:0007669"/>
    <property type="project" value="TreeGrafter"/>
</dbReference>
<dbReference type="InterPro" id="IPR023271">
    <property type="entry name" value="Aquaporin-like"/>
</dbReference>
<feature type="transmembrane region" description="Helical" evidence="8">
    <location>
        <begin position="44"/>
        <end position="72"/>
    </location>
</feature>
<feature type="transmembrane region" description="Helical" evidence="8">
    <location>
        <begin position="177"/>
        <end position="197"/>
    </location>
</feature>
<gene>
    <name evidence="9" type="ordered locus">MBIO_0670</name>
</gene>
<feature type="transmembrane region" description="Helical" evidence="8">
    <location>
        <begin position="6"/>
        <end position="32"/>
    </location>
</feature>
<evidence type="ECO:0000313" key="10">
    <source>
        <dbReference type="Proteomes" id="UP000006810"/>
    </source>
</evidence>
<dbReference type="SUPFAM" id="SSF81338">
    <property type="entry name" value="Aquaporin-like"/>
    <property type="match status" value="1"/>
</dbReference>
<evidence type="ECO:0008006" key="11">
    <source>
        <dbReference type="Google" id="ProtNLM"/>
    </source>
</evidence>
<dbReference type="HOGENOM" id="CLU_020019_9_2_14"/>